<name>A0A146K991_9EUKA</name>
<dbReference type="InterPro" id="IPR051695">
    <property type="entry name" value="Phosphoglycerate_Mutase"/>
</dbReference>
<dbReference type="CDD" id="cd07067">
    <property type="entry name" value="HP_PGM_like"/>
    <property type="match status" value="1"/>
</dbReference>
<dbReference type="GO" id="GO:0043456">
    <property type="term" value="P:regulation of pentose-phosphate shunt"/>
    <property type="evidence" value="ECO:0007669"/>
    <property type="project" value="TreeGrafter"/>
</dbReference>
<gene>
    <name evidence="3" type="ORF">TPC1_15786</name>
</gene>
<proteinExistence type="predicted"/>
<keyword evidence="2" id="KW-0472">Membrane</keyword>
<accession>A0A146K991</accession>
<feature type="non-terminal residue" evidence="3">
    <location>
        <position position="157"/>
    </location>
</feature>
<dbReference type="GO" id="GO:0045820">
    <property type="term" value="P:negative regulation of glycolytic process"/>
    <property type="evidence" value="ECO:0007669"/>
    <property type="project" value="TreeGrafter"/>
</dbReference>
<feature type="non-terminal residue" evidence="3">
    <location>
        <position position="1"/>
    </location>
</feature>
<dbReference type="InterPro" id="IPR013078">
    <property type="entry name" value="His_Pase_superF_clade-1"/>
</dbReference>
<dbReference type="EMBL" id="GDID01004291">
    <property type="protein sequence ID" value="JAP92315.1"/>
    <property type="molecule type" value="Transcribed_RNA"/>
</dbReference>
<evidence type="ECO:0000256" key="2">
    <source>
        <dbReference type="SAM" id="Phobius"/>
    </source>
</evidence>
<dbReference type="Gene3D" id="3.40.50.1240">
    <property type="entry name" value="Phosphoglycerate mutase-like"/>
    <property type="match status" value="1"/>
</dbReference>
<keyword evidence="2" id="KW-1133">Transmembrane helix</keyword>
<dbReference type="SUPFAM" id="SSF53254">
    <property type="entry name" value="Phosphoglycerate mutase-like"/>
    <property type="match status" value="1"/>
</dbReference>
<evidence type="ECO:0000313" key="3">
    <source>
        <dbReference type="EMBL" id="JAP92315.1"/>
    </source>
</evidence>
<organism evidence="3">
    <name type="scientific">Trepomonas sp. PC1</name>
    <dbReference type="NCBI Taxonomy" id="1076344"/>
    <lineage>
        <taxon>Eukaryota</taxon>
        <taxon>Metamonada</taxon>
        <taxon>Diplomonadida</taxon>
        <taxon>Hexamitidae</taxon>
        <taxon>Hexamitinae</taxon>
        <taxon>Trepomonas</taxon>
    </lineage>
</organism>
<dbReference type="GO" id="GO:0004331">
    <property type="term" value="F:fructose-2,6-bisphosphate 2-phosphatase activity"/>
    <property type="evidence" value="ECO:0007669"/>
    <property type="project" value="TreeGrafter"/>
</dbReference>
<dbReference type="AlphaFoldDB" id="A0A146K991"/>
<dbReference type="PANTHER" id="PTHR46517">
    <property type="entry name" value="FRUCTOSE-2,6-BISPHOSPHATASE TIGAR"/>
    <property type="match status" value="1"/>
</dbReference>
<sequence>KHAIQAGEYLENLKVDVIFSSTLQRAQNTAKQIAKSKNMHVNLNTAISELSFGDFEGQPAVEVFGPNSEFFKEPNNKLFPNGDSLQLKIGELRKFVDYLKAEFNNKTVVLVSHGGIFNLLAILLFEMPLYHFMAMYMDCCGVSTLFLDENGCRIQTW</sequence>
<reference evidence="3" key="1">
    <citation type="submission" date="2015-07" db="EMBL/GenBank/DDBJ databases">
        <title>Adaptation to a free-living lifestyle via gene acquisitions in the diplomonad Trepomonas sp. PC1.</title>
        <authorList>
            <person name="Xu F."/>
            <person name="Jerlstrom-Hultqvist J."/>
            <person name="Kolisko M."/>
            <person name="Simpson A.G.B."/>
            <person name="Roger A.J."/>
            <person name="Svard S.G."/>
            <person name="Andersson J.O."/>
        </authorList>
    </citation>
    <scope>NUCLEOTIDE SEQUENCE</scope>
    <source>
        <strain evidence="3">PC1</strain>
    </source>
</reference>
<dbReference type="Pfam" id="PF00300">
    <property type="entry name" value="His_Phos_1"/>
    <property type="match status" value="1"/>
</dbReference>
<dbReference type="PANTHER" id="PTHR46517:SF1">
    <property type="entry name" value="FRUCTOSE-2,6-BISPHOSPHATASE TIGAR"/>
    <property type="match status" value="1"/>
</dbReference>
<keyword evidence="2" id="KW-0812">Transmembrane</keyword>
<keyword evidence="1" id="KW-0378">Hydrolase</keyword>
<protein>
    <submittedName>
        <fullName evidence="3">Phosphoglycerate mutase</fullName>
    </submittedName>
</protein>
<dbReference type="GO" id="GO:0005829">
    <property type="term" value="C:cytosol"/>
    <property type="evidence" value="ECO:0007669"/>
    <property type="project" value="TreeGrafter"/>
</dbReference>
<dbReference type="InterPro" id="IPR029033">
    <property type="entry name" value="His_PPase_superfam"/>
</dbReference>
<feature type="transmembrane region" description="Helical" evidence="2">
    <location>
        <begin position="107"/>
        <end position="125"/>
    </location>
</feature>
<evidence type="ECO:0000256" key="1">
    <source>
        <dbReference type="ARBA" id="ARBA00022801"/>
    </source>
</evidence>